<protein>
    <submittedName>
        <fullName evidence="1">Uncharacterized protein</fullName>
    </submittedName>
</protein>
<sequence>MFETKLRPQVLEGFKNEIIKLLEKQAVIKMLLELQLVVSRW</sequence>
<dbReference type="Proteomes" id="UP000199634">
    <property type="component" value="Unassembled WGS sequence"/>
</dbReference>
<gene>
    <name evidence="1" type="ORF">SAMN02927937_00191</name>
</gene>
<dbReference type="AlphaFoldDB" id="A0A1H6JB80"/>
<proteinExistence type="predicted"/>
<organism evidence="1 2">
    <name type="scientific">Paenimyroides marinum</name>
    <dbReference type="NCBI Taxonomy" id="1159016"/>
    <lineage>
        <taxon>Bacteria</taxon>
        <taxon>Pseudomonadati</taxon>
        <taxon>Bacteroidota</taxon>
        <taxon>Flavobacteriia</taxon>
        <taxon>Flavobacteriales</taxon>
        <taxon>Flavobacteriaceae</taxon>
        <taxon>Paenimyroides</taxon>
    </lineage>
</organism>
<name>A0A1H6JB80_9FLAO</name>
<accession>A0A1H6JB80</accession>
<dbReference type="EMBL" id="FNXE01000002">
    <property type="protein sequence ID" value="SEH56239.1"/>
    <property type="molecule type" value="Genomic_DNA"/>
</dbReference>
<reference evidence="2" key="1">
    <citation type="submission" date="2016-10" db="EMBL/GenBank/DDBJ databases">
        <authorList>
            <person name="Varghese N."/>
            <person name="Submissions S."/>
        </authorList>
    </citation>
    <scope>NUCLEOTIDE SEQUENCE [LARGE SCALE GENOMIC DNA]</scope>
    <source>
        <strain evidence="2">CGMCC 1.10825</strain>
    </source>
</reference>
<evidence type="ECO:0000313" key="1">
    <source>
        <dbReference type="EMBL" id="SEH56239.1"/>
    </source>
</evidence>
<evidence type="ECO:0000313" key="2">
    <source>
        <dbReference type="Proteomes" id="UP000199634"/>
    </source>
</evidence>
<keyword evidence="2" id="KW-1185">Reference proteome</keyword>